<evidence type="ECO:0000256" key="15">
    <source>
        <dbReference type="ARBA" id="ARBA00023268"/>
    </source>
</evidence>
<dbReference type="GO" id="GO:0008531">
    <property type="term" value="F:riboflavin kinase activity"/>
    <property type="evidence" value="ECO:0007669"/>
    <property type="project" value="UniProtKB-EC"/>
</dbReference>
<dbReference type="InterPro" id="IPR014729">
    <property type="entry name" value="Rossmann-like_a/b/a_fold"/>
</dbReference>
<evidence type="ECO:0000256" key="1">
    <source>
        <dbReference type="ARBA" id="ARBA00004726"/>
    </source>
</evidence>
<keyword evidence="13" id="KW-0274">FAD</keyword>
<dbReference type="SUPFAM" id="SSF82114">
    <property type="entry name" value="Riboflavin kinase-like"/>
    <property type="match status" value="1"/>
</dbReference>
<dbReference type="PANTHER" id="PTHR22749">
    <property type="entry name" value="RIBOFLAVIN KINASE/FMN ADENYLYLTRANSFERASE"/>
    <property type="match status" value="1"/>
</dbReference>
<dbReference type="Gene3D" id="3.40.50.620">
    <property type="entry name" value="HUPs"/>
    <property type="match status" value="1"/>
</dbReference>
<dbReference type="Proteomes" id="UP001211711">
    <property type="component" value="Unassembled WGS sequence"/>
</dbReference>
<proteinExistence type="inferred from homology"/>
<comment type="catalytic activity">
    <reaction evidence="16">
        <text>riboflavin + ATP = FMN + ADP + H(+)</text>
        <dbReference type="Rhea" id="RHEA:14357"/>
        <dbReference type="ChEBI" id="CHEBI:15378"/>
        <dbReference type="ChEBI" id="CHEBI:30616"/>
        <dbReference type="ChEBI" id="CHEBI:57986"/>
        <dbReference type="ChEBI" id="CHEBI:58210"/>
        <dbReference type="ChEBI" id="CHEBI:456216"/>
        <dbReference type="EC" id="2.7.1.26"/>
    </reaction>
</comment>
<evidence type="ECO:0000256" key="7">
    <source>
        <dbReference type="ARBA" id="ARBA00022630"/>
    </source>
</evidence>
<sequence length="376" mass="41718">MLNLSEAGCFFWGCSMWVAASTEQLLTPTAVALGKFDGVHLGHQRVIQPILHSAVSENGRGNGDKLPKYSPDHPSQLLTVPSSPNHTYSTVVTFDPHPQEFFTGQPRALLTPLDEKVEQLRSLGVEQLVLLPFDRELSALSPEDFVKKILVEKLQCQKISVGEDFCFGKKRMGNAKDLQIIAAQYNIPVTIVPIQTDTVNFPNNTDNIPNDFTEDGRISTSSIRQSLELGDMTRATRLLGRPYSLTGVVITGQKLGRTIGFPTANLQLPKDKFLPRLGVYAVRVFIHSETPDTAPVEKLGVKLGVMNIGNRPTINGTYSTIEVHLFDWSGDLYGKTLVVELVKFLRPEQKFADIEALKTQIQLDCTIAKEILNRTY</sequence>
<dbReference type="EC" id="2.7.7.2" evidence="5"/>
<evidence type="ECO:0000256" key="8">
    <source>
        <dbReference type="ARBA" id="ARBA00022643"/>
    </source>
</evidence>
<dbReference type="InterPro" id="IPR023465">
    <property type="entry name" value="Riboflavin_kinase_dom_sf"/>
</dbReference>
<feature type="domain" description="Riboflavin kinase" evidence="18">
    <location>
        <begin position="238"/>
        <end position="373"/>
    </location>
</feature>
<evidence type="ECO:0000256" key="10">
    <source>
        <dbReference type="ARBA" id="ARBA00022695"/>
    </source>
</evidence>
<reference evidence="19 20" key="1">
    <citation type="submission" date="2023-01" db="EMBL/GenBank/DDBJ databases">
        <title>Genomes from the Australian National Cyanobacteria Reference Collection.</title>
        <authorList>
            <person name="Willis A."/>
            <person name="Lee E.M.F."/>
        </authorList>
    </citation>
    <scope>NUCLEOTIDE SEQUENCE [LARGE SCALE GENOMIC DNA]</scope>
    <source>
        <strain evidence="19 20">CS-549</strain>
    </source>
</reference>
<name>A0ABT4ZMS5_9CYAN</name>
<evidence type="ECO:0000256" key="6">
    <source>
        <dbReference type="ARBA" id="ARBA00018483"/>
    </source>
</evidence>
<dbReference type="Gene3D" id="2.40.30.30">
    <property type="entry name" value="Riboflavin kinase-like"/>
    <property type="match status" value="1"/>
</dbReference>
<keyword evidence="15" id="KW-0511">Multifunctional enzyme</keyword>
<evidence type="ECO:0000313" key="20">
    <source>
        <dbReference type="Proteomes" id="UP001211711"/>
    </source>
</evidence>
<evidence type="ECO:0000256" key="17">
    <source>
        <dbReference type="ARBA" id="ARBA00049494"/>
    </source>
</evidence>
<dbReference type="Pfam" id="PF01687">
    <property type="entry name" value="Flavokinase"/>
    <property type="match status" value="1"/>
</dbReference>
<keyword evidence="8" id="KW-0288">FMN</keyword>
<dbReference type="SUPFAM" id="SSF52374">
    <property type="entry name" value="Nucleotidylyl transferase"/>
    <property type="match status" value="1"/>
</dbReference>
<evidence type="ECO:0000256" key="9">
    <source>
        <dbReference type="ARBA" id="ARBA00022679"/>
    </source>
</evidence>
<keyword evidence="10 19" id="KW-0548">Nucleotidyltransferase</keyword>
<dbReference type="EMBL" id="JAQMTI010000026">
    <property type="protein sequence ID" value="MDB9440108.1"/>
    <property type="molecule type" value="Genomic_DNA"/>
</dbReference>
<evidence type="ECO:0000256" key="13">
    <source>
        <dbReference type="ARBA" id="ARBA00022827"/>
    </source>
</evidence>
<keyword evidence="9 19" id="KW-0808">Transferase</keyword>
<dbReference type="InterPro" id="IPR015865">
    <property type="entry name" value="Riboflavin_kinase_bac/euk"/>
</dbReference>
<keyword evidence="20" id="KW-1185">Reference proteome</keyword>
<evidence type="ECO:0000256" key="4">
    <source>
        <dbReference type="ARBA" id="ARBA00012105"/>
    </source>
</evidence>
<dbReference type="InterPro" id="IPR002606">
    <property type="entry name" value="Riboflavin_kinase_bac"/>
</dbReference>
<evidence type="ECO:0000313" key="19">
    <source>
        <dbReference type="EMBL" id="MDB9440108.1"/>
    </source>
</evidence>
<dbReference type="NCBIfam" id="NF004160">
    <property type="entry name" value="PRK05627.1-3"/>
    <property type="match status" value="1"/>
</dbReference>
<comment type="catalytic activity">
    <reaction evidence="17">
        <text>FMN + ATP + H(+) = FAD + diphosphate</text>
        <dbReference type="Rhea" id="RHEA:17237"/>
        <dbReference type="ChEBI" id="CHEBI:15378"/>
        <dbReference type="ChEBI" id="CHEBI:30616"/>
        <dbReference type="ChEBI" id="CHEBI:33019"/>
        <dbReference type="ChEBI" id="CHEBI:57692"/>
        <dbReference type="ChEBI" id="CHEBI:58210"/>
        <dbReference type="EC" id="2.7.7.2"/>
    </reaction>
</comment>
<dbReference type="InterPro" id="IPR023468">
    <property type="entry name" value="Riboflavin_kinase"/>
</dbReference>
<dbReference type="CDD" id="cd02064">
    <property type="entry name" value="FAD_synthetase_N"/>
    <property type="match status" value="1"/>
</dbReference>
<evidence type="ECO:0000256" key="16">
    <source>
        <dbReference type="ARBA" id="ARBA00047880"/>
    </source>
</evidence>
<dbReference type="GO" id="GO:0003919">
    <property type="term" value="F:FMN adenylyltransferase activity"/>
    <property type="evidence" value="ECO:0007669"/>
    <property type="project" value="UniProtKB-EC"/>
</dbReference>
<dbReference type="InterPro" id="IPR015864">
    <property type="entry name" value="FAD_synthase"/>
</dbReference>
<comment type="pathway">
    <text evidence="2">Cofactor biosynthesis; FMN biosynthesis; FMN from riboflavin (ATP route): step 1/1.</text>
</comment>
<organism evidence="19 20">
    <name type="scientific">Sphaerospermopsis kisseleviana CS-549</name>
    <dbReference type="NCBI Taxonomy" id="3021783"/>
    <lineage>
        <taxon>Bacteria</taxon>
        <taxon>Bacillati</taxon>
        <taxon>Cyanobacteriota</taxon>
        <taxon>Cyanophyceae</taxon>
        <taxon>Nostocales</taxon>
        <taxon>Aphanizomenonaceae</taxon>
        <taxon>Sphaerospermopsis</taxon>
        <taxon>Sphaerospermopsis kisseleviana</taxon>
    </lineage>
</organism>
<protein>
    <recommendedName>
        <fullName evidence="6">Bifunctional riboflavin kinase/FMN adenylyltransferase</fullName>
        <ecNumber evidence="4">2.7.1.26</ecNumber>
        <ecNumber evidence="5">2.7.7.2</ecNumber>
    </recommendedName>
</protein>
<keyword evidence="7" id="KW-0285">Flavoprotein</keyword>
<dbReference type="NCBIfam" id="TIGR00083">
    <property type="entry name" value="ribF"/>
    <property type="match status" value="1"/>
</dbReference>
<accession>A0ABT4ZMS5</accession>
<comment type="similarity">
    <text evidence="3">Belongs to the RibF family.</text>
</comment>
<comment type="caution">
    <text evidence="19">The sequence shown here is derived from an EMBL/GenBank/DDBJ whole genome shotgun (WGS) entry which is preliminary data.</text>
</comment>
<dbReference type="EC" id="2.7.1.26" evidence="4"/>
<dbReference type="PANTHER" id="PTHR22749:SF6">
    <property type="entry name" value="RIBOFLAVIN KINASE"/>
    <property type="match status" value="1"/>
</dbReference>
<keyword evidence="12 19" id="KW-0418">Kinase</keyword>
<evidence type="ECO:0000256" key="5">
    <source>
        <dbReference type="ARBA" id="ARBA00012393"/>
    </source>
</evidence>
<evidence type="ECO:0000256" key="2">
    <source>
        <dbReference type="ARBA" id="ARBA00005201"/>
    </source>
</evidence>
<dbReference type="Pfam" id="PF06574">
    <property type="entry name" value="FAD_syn"/>
    <property type="match status" value="2"/>
</dbReference>
<evidence type="ECO:0000256" key="3">
    <source>
        <dbReference type="ARBA" id="ARBA00010214"/>
    </source>
</evidence>
<dbReference type="SMART" id="SM00904">
    <property type="entry name" value="Flavokinase"/>
    <property type="match status" value="1"/>
</dbReference>
<keyword evidence="11" id="KW-0547">Nucleotide-binding</keyword>
<comment type="pathway">
    <text evidence="1">Cofactor biosynthesis; FAD biosynthesis; FAD from FMN: step 1/1.</text>
</comment>
<keyword evidence="14" id="KW-0067">ATP-binding</keyword>
<evidence type="ECO:0000256" key="14">
    <source>
        <dbReference type="ARBA" id="ARBA00022840"/>
    </source>
</evidence>
<evidence type="ECO:0000259" key="18">
    <source>
        <dbReference type="SMART" id="SM00904"/>
    </source>
</evidence>
<evidence type="ECO:0000256" key="11">
    <source>
        <dbReference type="ARBA" id="ARBA00022741"/>
    </source>
</evidence>
<gene>
    <name evidence="19" type="ORF">PN497_01760</name>
</gene>
<evidence type="ECO:0000256" key="12">
    <source>
        <dbReference type="ARBA" id="ARBA00022777"/>
    </source>
</evidence>